<evidence type="ECO:0000256" key="1">
    <source>
        <dbReference type="SAM" id="MobiDB-lite"/>
    </source>
</evidence>
<accession>A0A9X1N9H3</accession>
<evidence type="ECO:0000313" key="3">
    <source>
        <dbReference type="Proteomes" id="UP001138997"/>
    </source>
</evidence>
<dbReference type="Proteomes" id="UP001138997">
    <property type="component" value="Unassembled WGS sequence"/>
</dbReference>
<evidence type="ECO:0000313" key="2">
    <source>
        <dbReference type="EMBL" id="MCD5309645.1"/>
    </source>
</evidence>
<feature type="region of interest" description="Disordered" evidence="1">
    <location>
        <begin position="353"/>
        <end position="392"/>
    </location>
</feature>
<sequence length="392" mass="42978">MSPMPHLARKTSKDAPGEMERAADEFADQLTTERLHAEMVRRLETLCPAGEPEGFGAVHVVDSTSGLPDEAEVQLAVLHPRHLHDPAQTHGPAAPSAAVQHVLQLVTTHGRQPRTHRNAVIALAADAQHYPTLESCVRDYLAWSHVSAMAHALGLPADAAQEAQALKTAADSSVDAQLLETYSWLLVPVQKDEETELGIRVLTAEGEGSDLAGRAALTLRSESELVTARDDHAIRGDLDGPLTTTWRAGHISLGELWELYTSLPYLPRLRDRSVLEAGLVSAIADELDWQYQGFALADGYDQRKASYLGLRLPGDDKPPEAMVDSTLVVRPDKAVEQRHSDLARENLNKLKTIDHLDHEDPIPPLPRVPQGEQWTPEAALLNGDRERTNTRN</sequence>
<dbReference type="EMBL" id="JAJOMB010000001">
    <property type="protein sequence ID" value="MCD5309645.1"/>
    <property type="molecule type" value="Genomic_DNA"/>
</dbReference>
<keyword evidence="3" id="KW-1185">Reference proteome</keyword>
<dbReference type="AlphaFoldDB" id="A0A9X1N9H3"/>
<feature type="compositionally biased region" description="Basic and acidic residues" evidence="1">
    <location>
        <begin position="11"/>
        <end position="21"/>
    </location>
</feature>
<dbReference type="RefSeq" id="WP_231438568.1">
    <property type="nucleotide sequence ID" value="NZ_JAJOMB010000001.1"/>
</dbReference>
<reference evidence="2" key="1">
    <citation type="submission" date="2021-11" db="EMBL/GenBank/DDBJ databases">
        <title>Streptomyces corallinus and Kineosporia corallina sp. nov., two new coral-derived marine actinobacteria.</title>
        <authorList>
            <person name="Buangrab K."/>
            <person name="Sutthacheep M."/>
            <person name="Yeemin T."/>
            <person name="Harunari E."/>
            <person name="Igarashi Y."/>
            <person name="Sripreechasak P."/>
            <person name="Kanchanasin P."/>
            <person name="Tanasupawat S."/>
            <person name="Phongsopitanun W."/>
        </authorList>
    </citation>
    <scope>NUCLEOTIDE SEQUENCE</scope>
    <source>
        <strain evidence="2">JCM 31032</strain>
    </source>
</reference>
<comment type="caution">
    <text evidence="2">The sequence shown here is derived from an EMBL/GenBank/DDBJ whole genome shotgun (WGS) entry which is preliminary data.</text>
</comment>
<proteinExistence type="predicted"/>
<organism evidence="2 3">
    <name type="scientific">Kineosporia babensis</name>
    <dbReference type="NCBI Taxonomy" id="499548"/>
    <lineage>
        <taxon>Bacteria</taxon>
        <taxon>Bacillati</taxon>
        <taxon>Actinomycetota</taxon>
        <taxon>Actinomycetes</taxon>
        <taxon>Kineosporiales</taxon>
        <taxon>Kineosporiaceae</taxon>
        <taxon>Kineosporia</taxon>
    </lineage>
</organism>
<protein>
    <submittedName>
        <fullName evidence="2">Uncharacterized protein</fullName>
    </submittedName>
</protein>
<feature type="region of interest" description="Disordered" evidence="1">
    <location>
        <begin position="1"/>
        <end position="21"/>
    </location>
</feature>
<name>A0A9X1N9H3_9ACTN</name>
<gene>
    <name evidence="2" type="ORF">LR394_01965</name>
</gene>
<feature type="compositionally biased region" description="Basic and acidic residues" evidence="1">
    <location>
        <begin position="383"/>
        <end position="392"/>
    </location>
</feature>